<feature type="signal peptide" evidence="2">
    <location>
        <begin position="1"/>
        <end position="17"/>
    </location>
</feature>
<dbReference type="PATRIC" id="fig|265546.4.peg.1787"/>
<proteinExistence type="predicted"/>
<gene>
    <name evidence="3" type="ORF">JV16_01791</name>
</gene>
<feature type="chain" id="PRO_5002227913" description="Processed acidic surface protein" evidence="2">
    <location>
        <begin position="18"/>
        <end position="306"/>
    </location>
</feature>
<dbReference type="Proteomes" id="UP000032047">
    <property type="component" value="Unassembled WGS sequence"/>
</dbReference>
<evidence type="ECO:0000313" key="3">
    <source>
        <dbReference type="EMBL" id="KIP21066.1"/>
    </source>
</evidence>
<evidence type="ECO:0000313" key="4">
    <source>
        <dbReference type="Proteomes" id="UP000032047"/>
    </source>
</evidence>
<dbReference type="AlphaFoldDB" id="A0A0D0GYY0"/>
<accession>A0A0D0GYY0</accession>
<evidence type="ECO:0000256" key="1">
    <source>
        <dbReference type="SAM" id="Phobius"/>
    </source>
</evidence>
<evidence type="ECO:0000256" key="2">
    <source>
        <dbReference type="SAM" id="SignalP"/>
    </source>
</evidence>
<feature type="transmembrane region" description="Helical" evidence="1">
    <location>
        <begin position="278"/>
        <end position="296"/>
    </location>
</feature>
<keyword evidence="2" id="KW-0732">Signal</keyword>
<keyword evidence="1" id="KW-1133">Transmembrane helix</keyword>
<comment type="caution">
    <text evidence="3">The sequence shown here is derived from an EMBL/GenBank/DDBJ whole genome shotgun (WGS) entry which is preliminary data.</text>
</comment>
<keyword evidence="1" id="KW-0812">Transmembrane</keyword>
<dbReference type="RefSeq" id="WP_021094678.1">
    <property type="nucleotide sequence ID" value="NZ_ANOC01000022.1"/>
</dbReference>
<name>A0A0D0GYY0_9BACL</name>
<keyword evidence="4" id="KW-1185">Reference proteome</keyword>
<evidence type="ECO:0008006" key="5">
    <source>
        <dbReference type="Google" id="ProtNLM"/>
    </source>
</evidence>
<dbReference type="EMBL" id="JXTG01000008">
    <property type="protein sequence ID" value="KIP21066.1"/>
    <property type="molecule type" value="Genomic_DNA"/>
</dbReference>
<dbReference type="InterPro" id="IPR030832">
    <property type="entry name" value="Acidic_LPXTA"/>
</dbReference>
<reference evidence="3 4" key="1">
    <citation type="submission" date="2015-01" db="EMBL/GenBank/DDBJ databases">
        <title>Genome sequence of Anoxybacillus ayderensis strain AB04.</title>
        <authorList>
            <person name="Belduz A.O."/>
            <person name="Canakci S."/>
            <person name="Chan K.-G."/>
            <person name="Kahar U.M."/>
            <person name="Yaakob A.S."/>
            <person name="Chan C.S."/>
            <person name="Goh K.M."/>
        </authorList>
    </citation>
    <scope>NUCLEOTIDE SEQUENCE [LARGE SCALE GENOMIC DNA]</scope>
    <source>
        <strain evidence="3 4">AB04</strain>
    </source>
</reference>
<organism evidence="3 4">
    <name type="scientific">Anoxybacillus ayderensis</name>
    <dbReference type="NCBI Taxonomy" id="265546"/>
    <lineage>
        <taxon>Bacteria</taxon>
        <taxon>Bacillati</taxon>
        <taxon>Bacillota</taxon>
        <taxon>Bacilli</taxon>
        <taxon>Bacillales</taxon>
        <taxon>Anoxybacillaceae</taxon>
        <taxon>Anoxybacillus</taxon>
    </lineage>
</organism>
<dbReference type="NCBIfam" id="TIGR04383">
    <property type="entry name" value="acidic_w_LPXTA"/>
    <property type="match status" value="1"/>
</dbReference>
<sequence length="306" mass="35846">MRVLWLFLFLFATPVQAATYEEAVKQYVQDIGWTMEDLTRYLAKWNMTIHDFSSLDALKKQLGTPITPERLDALLLRYDMTREEAEALLGQFGEQLQHYTFVEDLNYALSFYRDRYDTMQAMTDMLATIGLTEDEIRRLFERTPLSAKQTFERLDEQMQTLVLRDPSTPLTKQERETVLHFWNEWLSLYRLQAKVYEVNEQGRTPISFEQLQTVHAPVVMEWYDEKGNFVADVYIPRERMNESTFIDVSEQLAHIGMMALDLESGLLVARMPKTASSYGMNIIIGVCFLLGSFVLWRKGKRCEPLR</sequence>
<keyword evidence="1" id="KW-0472">Membrane</keyword>
<protein>
    <recommendedName>
        <fullName evidence="5">Processed acidic surface protein</fullName>
    </recommendedName>
</protein>